<dbReference type="EMBL" id="FNDW01000007">
    <property type="protein sequence ID" value="SDI40780.1"/>
    <property type="molecule type" value="Genomic_DNA"/>
</dbReference>
<name>A0A1G8KD68_9FLAO</name>
<keyword evidence="6" id="KW-0732">Signal</keyword>
<evidence type="ECO:0000256" key="9">
    <source>
        <dbReference type="ARBA" id="ARBA00023077"/>
    </source>
</evidence>
<dbReference type="STRING" id="311334.SAMN05421846_10767"/>
<evidence type="ECO:0000256" key="12">
    <source>
        <dbReference type="PROSITE-ProRule" id="PRU01360"/>
    </source>
</evidence>
<dbReference type="InterPro" id="IPR000531">
    <property type="entry name" value="Beta-barrel_TonB"/>
</dbReference>
<evidence type="ECO:0000256" key="8">
    <source>
        <dbReference type="ARBA" id="ARBA00023065"/>
    </source>
</evidence>
<reference evidence="17" key="1">
    <citation type="submission" date="2016-10" db="EMBL/GenBank/DDBJ databases">
        <authorList>
            <person name="Varghese N."/>
            <person name="Submissions S."/>
        </authorList>
    </citation>
    <scope>NUCLEOTIDE SEQUENCE [LARGE SCALE GENOMIC DNA]</scope>
    <source>
        <strain evidence="17">DSM 17071</strain>
    </source>
</reference>
<dbReference type="PANTHER" id="PTHR32552:SF89">
    <property type="entry name" value="CATECHOLATE SIDEROPHORE RECEPTOR FIU"/>
    <property type="match status" value="1"/>
</dbReference>
<dbReference type="Gene3D" id="2.40.170.20">
    <property type="entry name" value="TonB-dependent receptor, beta-barrel domain"/>
    <property type="match status" value="1"/>
</dbReference>
<evidence type="ECO:0000256" key="11">
    <source>
        <dbReference type="ARBA" id="ARBA00023237"/>
    </source>
</evidence>
<keyword evidence="2 12" id="KW-0813">Transport</keyword>
<evidence type="ECO:0000256" key="10">
    <source>
        <dbReference type="ARBA" id="ARBA00023136"/>
    </source>
</evidence>
<keyword evidence="7" id="KW-0408">Iron</keyword>
<evidence type="ECO:0000313" key="16">
    <source>
        <dbReference type="EMBL" id="SDI40780.1"/>
    </source>
</evidence>
<keyword evidence="3 12" id="KW-1134">Transmembrane beta strand</keyword>
<dbReference type="PANTHER" id="PTHR32552">
    <property type="entry name" value="FERRICHROME IRON RECEPTOR-RELATED"/>
    <property type="match status" value="1"/>
</dbReference>
<keyword evidence="17" id="KW-1185">Reference proteome</keyword>
<feature type="domain" description="TonB-dependent receptor plug" evidence="15">
    <location>
        <begin position="53"/>
        <end position="164"/>
    </location>
</feature>
<evidence type="ECO:0000256" key="6">
    <source>
        <dbReference type="ARBA" id="ARBA00022729"/>
    </source>
</evidence>
<evidence type="ECO:0000256" key="2">
    <source>
        <dbReference type="ARBA" id="ARBA00022448"/>
    </source>
</evidence>
<dbReference type="AlphaFoldDB" id="A0A1G8KD68"/>
<dbReference type="RefSeq" id="WP_089858533.1">
    <property type="nucleotide sequence ID" value="NZ_FNDW01000007.1"/>
</dbReference>
<accession>A0A1G8KD68</accession>
<organism evidence="16 17">
    <name type="scientific">Chryseobacterium taeanense</name>
    <dbReference type="NCBI Taxonomy" id="311334"/>
    <lineage>
        <taxon>Bacteria</taxon>
        <taxon>Pseudomonadati</taxon>
        <taxon>Bacteroidota</taxon>
        <taxon>Flavobacteriia</taxon>
        <taxon>Flavobacteriales</taxon>
        <taxon>Weeksellaceae</taxon>
        <taxon>Chryseobacterium group</taxon>
        <taxon>Chryseobacterium</taxon>
    </lineage>
</organism>
<dbReference type="SUPFAM" id="SSF56935">
    <property type="entry name" value="Porins"/>
    <property type="match status" value="1"/>
</dbReference>
<evidence type="ECO:0000256" key="3">
    <source>
        <dbReference type="ARBA" id="ARBA00022452"/>
    </source>
</evidence>
<dbReference type="GO" id="GO:0009279">
    <property type="term" value="C:cell outer membrane"/>
    <property type="evidence" value="ECO:0007669"/>
    <property type="project" value="UniProtKB-SubCell"/>
</dbReference>
<keyword evidence="5 12" id="KW-0812">Transmembrane</keyword>
<feature type="domain" description="TonB-dependent receptor-like beta-barrel" evidence="14">
    <location>
        <begin position="272"/>
        <end position="768"/>
    </location>
</feature>
<proteinExistence type="inferred from homology"/>
<dbReference type="Pfam" id="PF07715">
    <property type="entry name" value="Plug"/>
    <property type="match status" value="1"/>
</dbReference>
<gene>
    <name evidence="16" type="ORF">SAMN05421846_10767</name>
</gene>
<evidence type="ECO:0000256" key="13">
    <source>
        <dbReference type="RuleBase" id="RU003357"/>
    </source>
</evidence>
<keyword evidence="16" id="KW-0675">Receptor</keyword>
<keyword evidence="8" id="KW-0406">Ion transport</keyword>
<dbReference type="GO" id="GO:0015344">
    <property type="term" value="F:siderophore uptake transmembrane transporter activity"/>
    <property type="evidence" value="ECO:0007669"/>
    <property type="project" value="TreeGrafter"/>
</dbReference>
<dbReference type="Proteomes" id="UP000198869">
    <property type="component" value="Unassembled WGS sequence"/>
</dbReference>
<keyword evidence="10 12" id="KW-0472">Membrane</keyword>
<dbReference type="Gene3D" id="2.170.130.10">
    <property type="entry name" value="TonB-dependent receptor, plug domain"/>
    <property type="match status" value="1"/>
</dbReference>
<dbReference type="InterPro" id="IPR012910">
    <property type="entry name" value="Plug_dom"/>
</dbReference>
<dbReference type="Pfam" id="PF00593">
    <property type="entry name" value="TonB_dep_Rec_b-barrel"/>
    <property type="match status" value="1"/>
</dbReference>
<evidence type="ECO:0000256" key="1">
    <source>
        <dbReference type="ARBA" id="ARBA00004571"/>
    </source>
</evidence>
<dbReference type="PROSITE" id="PS52016">
    <property type="entry name" value="TONB_DEPENDENT_REC_3"/>
    <property type="match status" value="1"/>
</dbReference>
<evidence type="ECO:0000313" key="17">
    <source>
        <dbReference type="Proteomes" id="UP000198869"/>
    </source>
</evidence>
<comment type="similarity">
    <text evidence="12 13">Belongs to the TonB-dependent receptor family.</text>
</comment>
<dbReference type="OrthoDB" id="1122665at2"/>
<keyword evidence="4" id="KW-0410">Iron transport</keyword>
<evidence type="ECO:0000259" key="15">
    <source>
        <dbReference type="Pfam" id="PF07715"/>
    </source>
</evidence>
<dbReference type="InterPro" id="IPR037066">
    <property type="entry name" value="Plug_dom_sf"/>
</dbReference>
<keyword evidence="11 12" id="KW-0998">Cell outer membrane</keyword>
<dbReference type="InterPro" id="IPR036942">
    <property type="entry name" value="Beta-barrel_TonB_sf"/>
</dbReference>
<protein>
    <submittedName>
        <fullName evidence="16">Outer membrane receptor proteins, mostly Fe transport</fullName>
    </submittedName>
</protein>
<dbReference type="InterPro" id="IPR039426">
    <property type="entry name" value="TonB-dep_rcpt-like"/>
</dbReference>
<keyword evidence="9 13" id="KW-0798">TonB box</keyword>
<comment type="subcellular location">
    <subcellularLocation>
        <location evidence="1 12">Cell outer membrane</location>
        <topology evidence="1 12">Multi-pass membrane protein</topology>
    </subcellularLocation>
</comment>
<evidence type="ECO:0000256" key="7">
    <source>
        <dbReference type="ARBA" id="ARBA00023004"/>
    </source>
</evidence>
<evidence type="ECO:0000256" key="4">
    <source>
        <dbReference type="ARBA" id="ARBA00022496"/>
    </source>
</evidence>
<evidence type="ECO:0000259" key="14">
    <source>
        <dbReference type="Pfam" id="PF00593"/>
    </source>
</evidence>
<sequence>MDSKIFTRLLVFGAMNTAAFMFSQNIQNDSITRGKAIDEVVITGNSNPKASIKTSTSISTLKMKDIENAAPRTTAEIFRTIPGIRSESSGGEGNSNITVRGVPVSAGGSRYLLIQEDGLPVMQFGDIAFGTQDQFTRFDSFVSRVEALRGGSASVFASNSPAGIINFITKTGEKEGGSITQQLGLNYKNYRTDFDYGTRIAENTYVALGGFYRIGDGPRKTGFNSNNGGQFRLSLLKKFDKGSFRIYAKVLDDRTAAYMPMPVSVTGTDADPKWSSLSNYNILNGALQTINLQHDRTLGNDGNIFNSDVSDGMHSVSKTIGAEFNYDLGEGWKFEEKIRYAANSGQFIAPFPASVTKGSDFFNAGNFTDFGSAVYAGTNTPVDMNAYYMKLALFNVKLNNFNNFVNDFNISKKWNNVKFNAGLYKATQNVNMSWMWNNYIQEVSDSNARLVDVKNTSGAYITDNGLLNYGMKDWGNLKRDYNTKYDITAPHAQIEINATDKLTIDAGARYDIGKVTGTFSGATVTYTSRDMNGNGVIDIPEQMVGSNDNINVPVNYRYGIFGYSVGANYALNNKNAVFARVSQGGSASADRILFSGYNYTNNDDPALDAVKVNKVNQVEAGYKLRGAGYFLNTTLFYAETKEANYEATTQRKTENKYQSLGVELDGYYRITKSFDVKAGLTYTHAEIKNALDPTIIGNMPRRTPKFMYSVNPNFNMDKLNIGFYLIGATKAYTQDSNKLIMPGYAIVNPYISYQIMKNISVSVNANNIFNTIAVTEAEEGSIAGGNGIIRARTLPGSSYSASVKFDF</sequence>
<evidence type="ECO:0000256" key="5">
    <source>
        <dbReference type="ARBA" id="ARBA00022692"/>
    </source>
</evidence>